<dbReference type="Proteomes" id="UP000054477">
    <property type="component" value="Unassembled WGS sequence"/>
</dbReference>
<evidence type="ECO:0000313" key="1">
    <source>
        <dbReference type="EMBL" id="KIJ98582.1"/>
    </source>
</evidence>
<dbReference type="EMBL" id="KN838666">
    <property type="protein sequence ID" value="KIJ98582.1"/>
    <property type="molecule type" value="Genomic_DNA"/>
</dbReference>
<organism evidence="1 2">
    <name type="scientific">Laccaria amethystina LaAM-08-1</name>
    <dbReference type="NCBI Taxonomy" id="1095629"/>
    <lineage>
        <taxon>Eukaryota</taxon>
        <taxon>Fungi</taxon>
        <taxon>Dikarya</taxon>
        <taxon>Basidiomycota</taxon>
        <taxon>Agaricomycotina</taxon>
        <taxon>Agaricomycetes</taxon>
        <taxon>Agaricomycetidae</taxon>
        <taxon>Agaricales</taxon>
        <taxon>Agaricineae</taxon>
        <taxon>Hydnangiaceae</taxon>
        <taxon>Laccaria</taxon>
    </lineage>
</organism>
<evidence type="ECO:0000313" key="2">
    <source>
        <dbReference type="Proteomes" id="UP000054477"/>
    </source>
</evidence>
<dbReference type="AlphaFoldDB" id="A0A0C9XRM5"/>
<reference evidence="1 2" key="1">
    <citation type="submission" date="2014-04" db="EMBL/GenBank/DDBJ databases">
        <authorList>
            <consortium name="DOE Joint Genome Institute"/>
            <person name="Kuo A."/>
            <person name="Kohler A."/>
            <person name="Nagy L.G."/>
            <person name="Floudas D."/>
            <person name="Copeland A."/>
            <person name="Barry K.W."/>
            <person name="Cichocki N."/>
            <person name="Veneault-Fourrey C."/>
            <person name="LaButti K."/>
            <person name="Lindquist E.A."/>
            <person name="Lipzen A."/>
            <person name="Lundell T."/>
            <person name="Morin E."/>
            <person name="Murat C."/>
            <person name="Sun H."/>
            <person name="Tunlid A."/>
            <person name="Henrissat B."/>
            <person name="Grigoriev I.V."/>
            <person name="Hibbett D.S."/>
            <person name="Martin F."/>
            <person name="Nordberg H.P."/>
            <person name="Cantor M.N."/>
            <person name="Hua S.X."/>
        </authorList>
    </citation>
    <scope>NUCLEOTIDE SEQUENCE [LARGE SCALE GENOMIC DNA]</scope>
    <source>
        <strain evidence="1 2">LaAM-08-1</strain>
    </source>
</reference>
<feature type="non-terminal residue" evidence="1">
    <location>
        <position position="66"/>
    </location>
</feature>
<dbReference type="HOGENOM" id="CLU_2838113_0_0_1"/>
<keyword evidence="2" id="KW-1185">Reference proteome</keyword>
<sequence>TTLKHLPIQLSTKQLSLMCLRRGRRRTRLQCATAHRISHQECTLMRQQDALVSRQSERCAALLATE</sequence>
<gene>
    <name evidence="1" type="ORF">K443DRAFT_680691</name>
</gene>
<accession>A0A0C9XRM5</accession>
<reference evidence="2" key="2">
    <citation type="submission" date="2015-01" db="EMBL/GenBank/DDBJ databases">
        <title>Evolutionary Origins and Diversification of the Mycorrhizal Mutualists.</title>
        <authorList>
            <consortium name="DOE Joint Genome Institute"/>
            <consortium name="Mycorrhizal Genomics Consortium"/>
            <person name="Kohler A."/>
            <person name="Kuo A."/>
            <person name="Nagy L.G."/>
            <person name="Floudas D."/>
            <person name="Copeland A."/>
            <person name="Barry K.W."/>
            <person name="Cichocki N."/>
            <person name="Veneault-Fourrey C."/>
            <person name="LaButti K."/>
            <person name="Lindquist E.A."/>
            <person name="Lipzen A."/>
            <person name="Lundell T."/>
            <person name="Morin E."/>
            <person name="Murat C."/>
            <person name="Riley R."/>
            <person name="Ohm R."/>
            <person name="Sun H."/>
            <person name="Tunlid A."/>
            <person name="Henrissat B."/>
            <person name="Grigoriev I.V."/>
            <person name="Hibbett D.S."/>
            <person name="Martin F."/>
        </authorList>
    </citation>
    <scope>NUCLEOTIDE SEQUENCE [LARGE SCALE GENOMIC DNA]</scope>
    <source>
        <strain evidence="2">LaAM-08-1</strain>
    </source>
</reference>
<name>A0A0C9XRM5_9AGAR</name>
<protein>
    <submittedName>
        <fullName evidence="1">Uncharacterized protein</fullName>
    </submittedName>
</protein>
<proteinExistence type="predicted"/>